<dbReference type="InterPro" id="IPR002925">
    <property type="entry name" value="Dienelactn_hydro"/>
</dbReference>
<organism evidence="2 3">
    <name type="scientific">Giesbergeria anulus</name>
    <dbReference type="NCBI Taxonomy" id="180197"/>
    <lineage>
        <taxon>Bacteria</taxon>
        <taxon>Pseudomonadati</taxon>
        <taxon>Pseudomonadota</taxon>
        <taxon>Betaproteobacteria</taxon>
        <taxon>Burkholderiales</taxon>
        <taxon>Comamonadaceae</taxon>
        <taxon>Giesbergeria</taxon>
    </lineage>
</organism>
<dbReference type="STRING" id="180197.SAMN02982919_03049"/>
<keyword evidence="3" id="KW-1185">Reference proteome</keyword>
<dbReference type="EMBL" id="FOGD01000016">
    <property type="protein sequence ID" value="SER80190.1"/>
    <property type="molecule type" value="Genomic_DNA"/>
</dbReference>
<name>A0A1H9S5E5_9BURK</name>
<accession>A0A1H9S5E5</accession>
<evidence type="ECO:0000313" key="3">
    <source>
        <dbReference type="Proteomes" id="UP000199766"/>
    </source>
</evidence>
<dbReference type="InterPro" id="IPR051049">
    <property type="entry name" value="Dienelactone_hydrolase-like"/>
</dbReference>
<proteinExistence type="predicted"/>
<sequence length="246" mass="26249">MQSCGSLLSKHRKRYIMQSQWITLESSDGFLCPAWEAVPEGTPRGAVVVLQEIFGVNSHIRAVAERFAARGYLAVAPALFTRVQPDVDLGYTPEDMQAGFALKTSVDQLPGAGILPDIQAAIDHAAARSGAAVGIVGFCWGGLMAWQAACELTGLAAAVSYYGGGMTTSAEVARQPRCPALAHFASQDQWIALDGVQAFAAAHPEVQCHVYDAHHGFNCDQRGAYDEAAAVSARNRTLAFFNQHLA</sequence>
<dbReference type="GO" id="GO:0016787">
    <property type="term" value="F:hydrolase activity"/>
    <property type="evidence" value="ECO:0007669"/>
    <property type="project" value="InterPro"/>
</dbReference>
<feature type="domain" description="Dienelactone hydrolase" evidence="1">
    <location>
        <begin position="36"/>
        <end position="245"/>
    </location>
</feature>
<dbReference type="PANTHER" id="PTHR46623:SF6">
    <property type="entry name" value="ALPHA_BETA-HYDROLASES SUPERFAMILY PROTEIN"/>
    <property type="match status" value="1"/>
</dbReference>
<dbReference type="InterPro" id="IPR029058">
    <property type="entry name" value="AB_hydrolase_fold"/>
</dbReference>
<protein>
    <submittedName>
        <fullName evidence="2">Carboxymethylenebutenolidase</fullName>
    </submittedName>
</protein>
<dbReference type="PANTHER" id="PTHR46623">
    <property type="entry name" value="CARBOXYMETHYLENEBUTENOLIDASE-RELATED"/>
    <property type="match status" value="1"/>
</dbReference>
<dbReference type="Gene3D" id="3.40.50.1820">
    <property type="entry name" value="alpha/beta hydrolase"/>
    <property type="match status" value="1"/>
</dbReference>
<dbReference type="AlphaFoldDB" id="A0A1H9S5E5"/>
<dbReference type="Proteomes" id="UP000199766">
    <property type="component" value="Unassembled WGS sequence"/>
</dbReference>
<dbReference type="SUPFAM" id="SSF53474">
    <property type="entry name" value="alpha/beta-Hydrolases"/>
    <property type="match status" value="1"/>
</dbReference>
<dbReference type="Pfam" id="PF01738">
    <property type="entry name" value="DLH"/>
    <property type="match status" value="1"/>
</dbReference>
<reference evidence="2 3" key="1">
    <citation type="submission" date="2016-10" db="EMBL/GenBank/DDBJ databases">
        <authorList>
            <person name="de Groot N.N."/>
        </authorList>
    </citation>
    <scope>NUCLEOTIDE SEQUENCE [LARGE SCALE GENOMIC DNA]</scope>
    <source>
        <strain evidence="2 3">ATCC 35958</strain>
    </source>
</reference>
<evidence type="ECO:0000259" key="1">
    <source>
        <dbReference type="Pfam" id="PF01738"/>
    </source>
</evidence>
<gene>
    <name evidence="2" type="ORF">SAMN02982919_03049</name>
</gene>
<evidence type="ECO:0000313" key="2">
    <source>
        <dbReference type="EMBL" id="SER80190.1"/>
    </source>
</evidence>